<dbReference type="EMBL" id="CAMXCT010000452">
    <property type="protein sequence ID" value="CAI3979026.1"/>
    <property type="molecule type" value="Genomic_DNA"/>
</dbReference>
<evidence type="ECO:0000313" key="2">
    <source>
        <dbReference type="EMBL" id="CAL4766338.1"/>
    </source>
</evidence>
<dbReference type="EMBL" id="CAMXCT030000452">
    <property type="protein sequence ID" value="CAL4766338.1"/>
    <property type="molecule type" value="Genomic_DNA"/>
</dbReference>
<dbReference type="Proteomes" id="UP001152797">
    <property type="component" value="Unassembled WGS sequence"/>
</dbReference>
<gene>
    <name evidence="1" type="ORF">C1SCF055_LOCUS7013</name>
</gene>
<reference evidence="1" key="1">
    <citation type="submission" date="2022-10" db="EMBL/GenBank/DDBJ databases">
        <authorList>
            <person name="Chen Y."/>
            <person name="Dougan E. K."/>
            <person name="Chan C."/>
            <person name="Rhodes N."/>
            <person name="Thang M."/>
        </authorList>
    </citation>
    <scope>NUCLEOTIDE SEQUENCE</scope>
</reference>
<comment type="caution">
    <text evidence="1">The sequence shown here is derived from an EMBL/GenBank/DDBJ whole genome shotgun (WGS) entry which is preliminary data.</text>
</comment>
<keyword evidence="3" id="KW-1185">Reference proteome</keyword>
<proteinExistence type="predicted"/>
<name>A0A9P1FK97_9DINO</name>
<reference evidence="2 3" key="2">
    <citation type="submission" date="2024-05" db="EMBL/GenBank/DDBJ databases">
        <authorList>
            <person name="Chen Y."/>
            <person name="Shah S."/>
            <person name="Dougan E. K."/>
            <person name="Thang M."/>
            <person name="Chan C."/>
        </authorList>
    </citation>
    <scope>NUCLEOTIDE SEQUENCE [LARGE SCALE GENOMIC DNA]</scope>
</reference>
<evidence type="ECO:0000313" key="1">
    <source>
        <dbReference type="EMBL" id="CAI3979026.1"/>
    </source>
</evidence>
<dbReference type="AlphaFoldDB" id="A0A9P1FK97"/>
<organism evidence="1">
    <name type="scientific">Cladocopium goreaui</name>
    <dbReference type="NCBI Taxonomy" id="2562237"/>
    <lineage>
        <taxon>Eukaryota</taxon>
        <taxon>Sar</taxon>
        <taxon>Alveolata</taxon>
        <taxon>Dinophyceae</taxon>
        <taxon>Suessiales</taxon>
        <taxon>Symbiodiniaceae</taxon>
        <taxon>Cladocopium</taxon>
    </lineage>
</organism>
<sequence>MATKFSEGVQKVLDLRSSARKDQASEDAWAVLHPGIRACRNRPEVLEGFSEDARLCVLKFLQEWPKKRRTLQNQGKECHKILMNSPSWAETADSDTFRNFLQSECPDASMELLKPATDRLKTAVAFPPGRPGVARIPDDVAANFLRQIRESIAGMAKFGYAFPSDFQSSGLDEATEAFEQLHKATTFISKLLGKQYPPEGLEALLCPFDPQWEDVVKFLGSMEKCGVRHSKSLRVHFVVTTLKASSSGFRQALERSDHSWSATKGPSGPEVSEFSPYPQVTEVLDLQGVEALETLETEDFDLAFDLQSKEFKRHLSDKSKSRRPGAVFRRIFA</sequence>
<protein>
    <submittedName>
        <fullName evidence="1">Uncharacterized protein</fullName>
    </submittedName>
</protein>
<accession>A0A9P1FK97</accession>
<dbReference type="EMBL" id="CAMXCT020000452">
    <property type="protein sequence ID" value="CAL1132401.1"/>
    <property type="molecule type" value="Genomic_DNA"/>
</dbReference>
<evidence type="ECO:0000313" key="3">
    <source>
        <dbReference type="Proteomes" id="UP001152797"/>
    </source>
</evidence>